<dbReference type="STRING" id="1561998.A0A1I7T6Z7"/>
<feature type="region of interest" description="Disordered" evidence="1">
    <location>
        <begin position="245"/>
        <end position="288"/>
    </location>
</feature>
<dbReference type="eggNOG" id="KOG2967">
    <property type="taxonomic scope" value="Eukaryota"/>
</dbReference>
<keyword evidence="2" id="KW-1185">Reference proteome</keyword>
<evidence type="ECO:0000313" key="3">
    <source>
        <dbReference type="WBParaSite" id="Csp11.Scaffold525.g3020.t1"/>
    </source>
</evidence>
<sequence length="288" mass="34538">MRITRVLLQAVQKPTDFLPSKSFMHAKVRRPGQKTRFVQVASEIELLKDVYGEKTLKMLNINDETWHILMEMRWEERYTYLLDLLNFERKNSEKPKEIHQDILISTRNEERLVAGEMVYARNYHSLVDIYGADFRRKIDNFYGRNLMKQGDNVKKFIVDCRFLRDFSVKTQAFYTKSDTFRSSYIQLWQTARIFREYFQGLPIDECIRMNINHLVRKQSEKTKYEQQSEEEQEKDEVFRSSMYHINNCSNEGEENPESMQRKQMKPPSSSLSLSRQHRNRHRGSSSSF</sequence>
<proteinExistence type="predicted"/>
<dbReference type="Proteomes" id="UP000095282">
    <property type="component" value="Unplaced"/>
</dbReference>
<protein>
    <submittedName>
        <fullName evidence="3">Uncharacterized protein</fullName>
    </submittedName>
</protein>
<accession>A0A1I7T6Z7</accession>
<dbReference type="AlphaFoldDB" id="A0A1I7T6Z7"/>
<organism evidence="2 3">
    <name type="scientific">Caenorhabditis tropicalis</name>
    <dbReference type="NCBI Taxonomy" id="1561998"/>
    <lineage>
        <taxon>Eukaryota</taxon>
        <taxon>Metazoa</taxon>
        <taxon>Ecdysozoa</taxon>
        <taxon>Nematoda</taxon>
        <taxon>Chromadorea</taxon>
        <taxon>Rhabditida</taxon>
        <taxon>Rhabditina</taxon>
        <taxon>Rhabditomorpha</taxon>
        <taxon>Rhabditoidea</taxon>
        <taxon>Rhabditidae</taxon>
        <taxon>Peloderinae</taxon>
        <taxon>Caenorhabditis</taxon>
    </lineage>
</organism>
<reference evidence="3" key="1">
    <citation type="submission" date="2016-11" db="UniProtKB">
        <authorList>
            <consortium name="WormBaseParasite"/>
        </authorList>
    </citation>
    <scope>IDENTIFICATION</scope>
</reference>
<dbReference type="WBParaSite" id="Csp11.Scaffold525.g3020.t1">
    <property type="protein sequence ID" value="Csp11.Scaffold525.g3020.t1"/>
    <property type="gene ID" value="Csp11.Scaffold525.g3020"/>
</dbReference>
<feature type="compositionally biased region" description="Basic residues" evidence="1">
    <location>
        <begin position="275"/>
        <end position="288"/>
    </location>
</feature>
<evidence type="ECO:0000313" key="2">
    <source>
        <dbReference type="Proteomes" id="UP000095282"/>
    </source>
</evidence>
<name>A0A1I7T6Z7_9PELO</name>
<evidence type="ECO:0000256" key="1">
    <source>
        <dbReference type="SAM" id="MobiDB-lite"/>
    </source>
</evidence>